<dbReference type="Proteomes" id="UP000225451">
    <property type="component" value="Segment"/>
</dbReference>
<accession>A0A1J0MEJ5</accession>
<dbReference type="EMBL" id="KY073228">
    <property type="protein sequence ID" value="APD19611.1"/>
    <property type="molecule type" value="Genomic_DNA"/>
</dbReference>
<keyword evidence="2" id="KW-1185">Reference proteome</keyword>
<proteinExistence type="predicted"/>
<protein>
    <submittedName>
        <fullName evidence="1">Uncharacterized protein</fullName>
    </submittedName>
</protein>
<name>A0A1J0MEJ5_9CAUD</name>
<gene>
    <name evidence="1" type="ORF">Zigelbrucke_171</name>
</gene>
<evidence type="ECO:0000313" key="1">
    <source>
        <dbReference type="EMBL" id="APD19611.1"/>
    </source>
</evidence>
<sequence length="66" mass="7690">MKFKAGQFVDVKLIGFAKIDAVEGDNYRLFFADGKRGGGWKDHDIAGLTTEKKFWSEWHRHRQYNA</sequence>
<organism evidence="1 2">
    <name type="scientific">Pseudomonas phage Zigelbrucke</name>
    <dbReference type="NCBI Taxonomy" id="1916099"/>
    <lineage>
        <taxon>Viruses</taxon>
        <taxon>Duplodnaviria</taxon>
        <taxon>Heunggongvirae</taxon>
        <taxon>Uroviricota</taxon>
        <taxon>Caudoviricetes</taxon>
        <taxon>Vandenendeviridae</taxon>
        <taxon>Skurskavirinae</taxon>
        <taxon>Pakpunavirus</taxon>
        <taxon>Pakpunavirus zigelbrucke</taxon>
    </lineage>
</organism>
<evidence type="ECO:0000313" key="2">
    <source>
        <dbReference type="Proteomes" id="UP000225451"/>
    </source>
</evidence>
<reference evidence="2" key="1">
    <citation type="submission" date="2016-11" db="EMBL/GenBank/DDBJ databases">
        <authorList>
            <person name="Shneider M.M."/>
            <person name="Miroshnikov K.A."/>
            <person name="Korzhenkov A.A."/>
            <person name="Samarov N.I."/>
            <person name="Toshchakov S.V."/>
            <person name="Leiman P.G."/>
        </authorList>
    </citation>
    <scope>NUCLEOTIDE SEQUENCE [LARGE SCALE GENOMIC DNA]</scope>
</reference>